<evidence type="ECO:0000313" key="2">
    <source>
        <dbReference type="Ensembl" id="ENSMMDP00005018531.1"/>
    </source>
</evidence>
<protein>
    <recommendedName>
        <fullName evidence="1">B30.2/SPRY domain-containing protein</fullName>
    </recommendedName>
</protein>
<dbReference type="AlphaFoldDB" id="A0A667YB67"/>
<keyword evidence="3" id="KW-1185">Reference proteome</keyword>
<dbReference type="Proteomes" id="UP000472263">
    <property type="component" value="Chromosome 5"/>
</dbReference>
<feature type="domain" description="B30.2/SPRY" evidence="1">
    <location>
        <begin position="1"/>
        <end position="91"/>
    </location>
</feature>
<proteinExistence type="predicted"/>
<dbReference type="InterPro" id="IPR001870">
    <property type="entry name" value="B30.2/SPRY"/>
</dbReference>
<evidence type="ECO:0000313" key="3">
    <source>
        <dbReference type="Proteomes" id="UP000472263"/>
    </source>
</evidence>
<name>A0A667YB67_9TELE</name>
<dbReference type="Ensembl" id="ENSMMDT00005018980.1">
    <property type="protein sequence ID" value="ENSMMDP00005018531.1"/>
    <property type="gene ID" value="ENSMMDG00005009250.1"/>
</dbReference>
<dbReference type="GeneTree" id="ENSGT00940000168523"/>
<organism evidence="2 3">
    <name type="scientific">Myripristis murdjan</name>
    <name type="common">pinecone soldierfish</name>
    <dbReference type="NCBI Taxonomy" id="586833"/>
    <lineage>
        <taxon>Eukaryota</taxon>
        <taxon>Metazoa</taxon>
        <taxon>Chordata</taxon>
        <taxon>Craniata</taxon>
        <taxon>Vertebrata</taxon>
        <taxon>Euteleostomi</taxon>
        <taxon>Actinopterygii</taxon>
        <taxon>Neopterygii</taxon>
        <taxon>Teleostei</taxon>
        <taxon>Neoteleostei</taxon>
        <taxon>Acanthomorphata</taxon>
        <taxon>Holocentriformes</taxon>
        <taxon>Holocentridae</taxon>
        <taxon>Myripristis</taxon>
    </lineage>
</organism>
<dbReference type="InterPro" id="IPR013320">
    <property type="entry name" value="ConA-like_dom_sf"/>
</dbReference>
<dbReference type="InterPro" id="IPR043136">
    <property type="entry name" value="B30.2/SPRY_sf"/>
</dbReference>
<reference evidence="2" key="3">
    <citation type="submission" date="2025-09" db="UniProtKB">
        <authorList>
            <consortium name="Ensembl"/>
        </authorList>
    </citation>
    <scope>IDENTIFICATION</scope>
</reference>
<dbReference type="PROSITE" id="PS50188">
    <property type="entry name" value="B302_SPRY"/>
    <property type="match status" value="1"/>
</dbReference>
<dbReference type="Gene3D" id="2.60.120.920">
    <property type="match status" value="1"/>
</dbReference>
<evidence type="ECO:0000259" key="1">
    <source>
        <dbReference type="PROSITE" id="PS50188"/>
    </source>
</evidence>
<reference evidence="2" key="2">
    <citation type="submission" date="2025-08" db="UniProtKB">
        <authorList>
            <consortium name="Ensembl"/>
        </authorList>
    </citation>
    <scope>IDENTIFICATION</scope>
</reference>
<reference evidence="2" key="1">
    <citation type="submission" date="2019-06" db="EMBL/GenBank/DDBJ databases">
        <authorList>
            <consortium name="Wellcome Sanger Institute Data Sharing"/>
        </authorList>
    </citation>
    <scope>NUCLEOTIDE SEQUENCE [LARGE SCALE GENOMIC DNA]</scope>
</reference>
<sequence>MMRVGGSLRCSDYDNFYSAKHNRKSISISLRPRGSDRVAVYLDWPAGTLSFYRVSSDRLRLLSTFTEPLLPAFALWSSYSSSEVDPWPGVPQVS</sequence>
<dbReference type="InParanoid" id="A0A667YB67"/>
<accession>A0A667YB67</accession>
<dbReference type="SUPFAM" id="SSF49899">
    <property type="entry name" value="Concanavalin A-like lectins/glucanases"/>
    <property type="match status" value="1"/>
</dbReference>